<organism evidence="1 2">
    <name type="scientific">Pseudodesulfovibrio karagichevae</name>
    <dbReference type="NCBI Taxonomy" id="3239305"/>
    <lineage>
        <taxon>Bacteria</taxon>
        <taxon>Pseudomonadati</taxon>
        <taxon>Thermodesulfobacteriota</taxon>
        <taxon>Desulfovibrionia</taxon>
        <taxon>Desulfovibrionales</taxon>
        <taxon>Desulfovibrionaceae</taxon>
    </lineage>
</organism>
<keyword evidence="2" id="KW-1185">Reference proteome</keyword>
<reference evidence="1 2" key="1">
    <citation type="submission" date="2024-08" db="EMBL/GenBank/DDBJ databases">
        <title>Sulfate-reducing bacteria isolated from formation water of the oil field in Kazakhstan and description of Pseudodesulfovibrio sp.</title>
        <authorList>
            <person name="Bidzhieva S.K."/>
            <person name="Tourova T.P."/>
            <person name="Grouzdev D.S."/>
            <person name="Beletsky A.V."/>
            <person name="Sokolova D.S."/>
            <person name="Samigullina S.R."/>
            <person name="Poltaraus A.B."/>
            <person name="Avtukh A.N."/>
            <person name="Tereshina V.M."/>
            <person name="Zhaparov N.S."/>
            <person name="Mardanov A.V."/>
            <person name="Nazina T.N."/>
        </authorList>
    </citation>
    <scope>NUCLEOTIDE SEQUENCE [LARGE SCALE GENOMIC DNA]</scope>
    <source>
        <strain evidence="1 2">9FUS</strain>
    </source>
</reference>
<dbReference type="EMBL" id="JBGLYH010000018">
    <property type="protein sequence ID" value="MEZ7196752.1"/>
    <property type="molecule type" value="Genomic_DNA"/>
</dbReference>
<dbReference type="Proteomes" id="UP001568698">
    <property type="component" value="Unassembled WGS sequence"/>
</dbReference>
<protein>
    <recommendedName>
        <fullName evidence="3">Leucine-rich repeat protein</fullName>
    </recommendedName>
</protein>
<sequence length="116" mass="12414">MNVICGCKGVVDQMDLRWASSVTLPDSLEVRGKLDVSGTDLAALPDGLVAGYIDARHCENLSRIGSVKTGKLNLRGYVNLTGLPSGLKVAGDLDLSMTRIDRLPEDLEVDGDLFLL</sequence>
<name>A0ABV4K4M3_9BACT</name>
<evidence type="ECO:0008006" key="3">
    <source>
        <dbReference type="Google" id="ProtNLM"/>
    </source>
</evidence>
<evidence type="ECO:0000313" key="1">
    <source>
        <dbReference type="EMBL" id="MEZ7196752.1"/>
    </source>
</evidence>
<dbReference type="RefSeq" id="WP_371386273.1">
    <property type="nucleotide sequence ID" value="NZ_JBGLYH010000018.1"/>
</dbReference>
<gene>
    <name evidence="1" type="ORF">AB6M95_08340</name>
</gene>
<accession>A0ABV4K4M3</accession>
<evidence type="ECO:0000313" key="2">
    <source>
        <dbReference type="Proteomes" id="UP001568698"/>
    </source>
</evidence>
<comment type="caution">
    <text evidence="1">The sequence shown here is derived from an EMBL/GenBank/DDBJ whole genome shotgun (WGS) entry which is preliminary data.</text>
</comment>
<proteinExistence type="predicted"/>